<dbReference type="PANTHER" id="PTHR15237:SF0">
    <property type="entry name" value="CELL CYCLE CHECKPOINT CONTROL PROTEIN"/>
    <property type="match status" value="1"/>
</dbReference>
<evidence type="ECO:0000256" key="10">
    <source>
        <dbReference type="ARBA" id="ARBA00069752"/>
    </source>
</evidence>
<dbReference type="GO" id="GO:0031573">
    <property type="term" value="P:mitotic intra-S DNA damage checkpoint signaling"/>
    <property type="evidence" value="ECO:0007669"/>
    <property type="project" value="TreeGrafter"/>
</dbReference>
<keyword evidence="6" id="KW-0378">Hydrolase</keyword>
<evidence type="ECO:0000256" key="2">
    <source>
        <dbReference type="ARBA" id="ARBA00008494"/>
    </source>
</evidence>
<dbReference type="GO" id="GO:0004527">
    <property type="term" value="F:exonuclease activity"/>
    <property type="evidence" value="ECO:0007669"/>
    <property type="project" value="UniProtKB-KW"/>
</dbReference>
<dbReference type="Pfam" id="PF04139">
    <property type="entry name" value="Rad9"/>
    <property type="match status" value="1"/>
</dbReference>
<comment type="subcellular location">
    <subcellularLocation>
        <location evidence="1">Nucleus</location>
    </subcellularLocation>
</comment>
<dbReference type="GO" id="GO:0071479">
    <property type="term" value="P:cellular response to ionizing radiation"/>
    <property type="evidence" value="ECO:0007669"/>
    <property type="project" value="TreeGrafter"/>
</dbReference>
<dbReference type="GO" id="GO:0000076">
    <property type="term" value="P:DNA replication checkpoint signaling"/>
    <property type="evidence" value="ECO:0007669"/>
    <property type="project" value="TreeGrafter"/>
</dbReference>
<evidence type="ECO:0000256" key="3">
    <source>
        <dbReference type="ARBA" id="ARBA00022553"/>
    </source>
</evidence>
<dbReference type="Gene3D" id="3.70.10.10">
    <property type="match status" value="1"/>
</dbReference>
<keyword evidence="7" id="KW-0269">Exonuclease</keyword>
<name>A0AAV2PAQ9_9HYME</name>
<dbReference type="InterPro" id="IPR046938">
    <property type="entry name" value="DNA_clamp_sf"/>
</dbReference>
<evidence type="ECO:0000313" key="13">
    <source>
        <dbReference type="EMBL" id="CAL1688705.1"/>
    </source>
</evidence>
<feature type="compositionally biased region" description="Basic residues" evidence="12">
    <location>
        <begin position="284"/>
        <end position="307"/>
    </location>
</feature>
<keyword evidence="5" id="KW-0227">DNA damage</keyword>
<sequence length="471" mass="52867">MKCIVPGGNVKVLAKAIHMLAKIGDEVYVKPQQEFISFCTVNMAKSAYSDITFHKNFFSYYTFGDLEEEEAQKCKISMRSAMTVFKSAHTLDKQVENCHIHLEVDSCNLIFILKYKNGVKKSHLSPILDPENLQVSYTKAGMTNELTSRARTLVDALQNFPQNLIEITLEITLHKLLLRNYIDDASVMVNTTRTQLALGVGEFDRYIAGNETTITFCLKEVRALLTFSESIGIPVSINFETAGRPMLLTLKHQGFEANLLLSTLNPDNDSQSNSSTVNRQVQPIRKRSASSRSISRRVNRSSNRIKKSTVSAKLVVNNTFKNRPEEKTNQTLNQTTSTNIVSTEANNSMNSAQERNLKQSRLLSLNPVSATSSVTGKKIPDDQRKLVNSVFSNIAKRKSASDEEDCKLQEQTTGECIDLQESVPRSPPLLRQATKRARLVFQKCFQNTFDPRMLPGHDTILVEDSDENNSD</sequence>
<organism evidence="13 14">
    <name type="scientific">Lasius platythorax</name>
    <dbReference type="NCBI Taxonomy" id="488582"/>
    <lineage>
        <taxon>Eukaryota</taxon>
        <taxon>Metazoa</taxon>
        <taxon>Ecdysozoa</taxon>
        <taxon>Arthropoda</taxon>
        <taxon>Hexapoda</taxon>
        <taxon>Insecta</taxon>
        <taxon>Pterygota</taxon>
        <taxon>Neoptera</taxon>
        <taxon>Endopterygota</taxon>
        <taxon>Hymenoptera</taxon>
        <taxon>Apocrita</taxon>
        <taxon>Aculeata</taxon>
        <taxon>Formicoidea</taxon>
        <taxon>Formicidae</taxon>
        <taxon>Formicinae</taxon>
        <taxon>Lasius</taxon>
        <taxon>Lasius</taxon>
    </lineage>
</organism>
<keyword evidence="4" id="KW-0540">Nuclease</keyword>
<keyword evidence="14" id="KW-1185">Reference proteome</keyword>
<dbReference type="GO" id="GO:0006281">
    <property type="term" value="P:DNA repair"/>
    <property type="evidence" value="ECO:0007669"/>
    <property type="project" value="TreeGrafter"/>
</dbReference>
<keyword evidence="3" id="KW-0597">Phosphoprotein</keyword>
<feature type="compositionally biased region" description="Polar residues" evidence="12">
    <location>
        <begin position="265"/>
        <end position="281"/>
    </location>
</feature>
<evidence type="ECO:0000256" key="4">
    <source>
        <dbReference type="ARBA" id="ARBA00022722"/>
    </source>
</evidence>
<gene>
    <name evidence="13" type="ORF">LPLAT_LOCUS13767</name>
</gene>
<dbReference type="GO" id="GO:0030896">
    <property type="term" value="C:checkpoint clamp complex"/>
    <property type="evidence" value="ECO:0007669"/>
    <property type="project" value="InterPro"/>
</dbReference>
<evidence type="ECO:0000256" key="9">
    <source>
        <dbReference type="ARBA" id="ARBA00059283"/>
    </source>
</evidence>
<dbReference type="PANTHER" id="PTHR15237">
    <property type="entry name" value="DNA REPAIR PROTEIN RAD9"/>
    <property type="match status" value="1"/>
</dbReference>
<keyword evidence="8" id="KW-0539">Nucleus</keyword>
<protein>
    <recommendedName>
        <fullName evidence="10">Cell cycle checkpoint control protein RAD9A</fullName>
    </recommendedName>
    <alternativeName>
        <fullName evidence="11">DNA repair exonuclease rad9 homolog A</fullName>
    </alternativeName>
</protein>
<evidence type="ECO:0000256" key="6">
    <source>
        <dbReference type="ARBA" id="ARBA00022801"/>
    </source>
</evidence>
<comment type="similarity">
    <text evidence="2">Belongs to the rad9 family.</text>
</comment>
<evidence type="ECO:0000256" key="7">
    <source>
        <dbReference type="ARBA" id="ARBA00022839"/>
    </source>
</evidence>
<evidence type="ECO:0000256" key="1">
    <source>
        <dbReference type="ARBA" id="ARBA00004123"/>
    </source>
</evidence>
<dbReference type="Proteomes" id="UP001497644">
    <property type="component" value="Chromosome 9"/>
</dbReference>
<comment type="function">
    <text evidence="9">Component of the 9-1-1 cell-cycle checkpoint response complex that plays a major role in DNA repair. The 9-1-1 complex is recruited to DNA lesion upon damage by the RAD17-replication factor C (RFC) clamp loader complex. Acts then as a sliding clamp platform on DNA for several proteins involved in long-patch base excision repair (LP-BER). The 9-1-1 complex stimulates DNA polymerase beta (POLB) activity by increasing its affinity for the 3'-OH end of the primer-template and stabilizes POLB to those sites where LP-BER proceeds; endonuclease FEN1 cleavage activity on substrates with double, nick, or gap flaps of distinct sequences and lengths; and DNA ligase I (LIG1) on long-patch base excision repair substrates. The 9-1-1 complex is necessary for the recruitment of RHNO1 to sites of double-stranded breaks (DSB) occurring during the S phase. RAD9A possesses 3'-&gt;5' double stranded DNA exonuclease activity.</text>
</comment>
<evidence type="ECO:0000313" key="14">
    <source>
        <dbReference type="Proteomes" id="UP001497644"/>
    </source>
</evidence>
<evidence type="ECO:0000256" key="12">
    <source>
        <dbReference type="SAM" id="MobiDB-lite"/>
    </source>
</evidence>
<accession>A0AAV2PAQ9</accession>
<evidence type="ECO:0000256" key="8">
    <source>
        <dbReference type="ARBA" id="ARBA00023242"/>
    </source>
</evidence>
<dbReference type="InterPro" id="IPR007268">
    <property type="entry name" value="Rad9/Ddc1"/>
</dbReference>
<dbReference type="FunFam" id="3.70.10.10:FF:000005">
    <property type="entry name" value="Cell cycle checkpoint control protein"/>
    <property type="match status" value="1"/>
</dbReference>
<reference evidence="13" key="1">
    <citation type="submission" date="2024-04" db="EMBL/GenBank/DDBJ databases">
        <authorList>
            <consortium name="Molecular Ecology Group"/>
        </authorList>
    </citation>
    <scope>NUCLEOTIDE SEQUENCE</scope>
</reference>
<feature type="region of interest" description="Disordered" evidence="12">
    <location>
        <begin position="265"/>
        <end position="308"/>
    </location>
</feature>
<evidence type="ECO:0000256" key="11">
    <source>
        <dbReference type="ARBA" id="ARBA00079896"/>
    </source>
</evidence>
<dbReference type="EMBL" id="OZ034832">
    <property type="protein sequence ID" value="CAL1688705.1"/>
    <property type="molecule type" value="Genomic_DNA"/>
</dbReference>
<dbReference type="AlphaFoldDB" id="A0AAV2PAQ9"/>
<evidence type="ECO:0000256" key="5">
    <source>
        <dbReference type="ARBA" id="ARBA00022763"/>
    </source>
</evidence>
<proteinExistence type="inferred from homology"/>
<dbReference type="SUPFAM" id="SSF55979">
    <property type="entry name" value="DNA clamp"/>
    <property type="match status" value="1"/>
</dbReference>